<comment type="caution">
    <text evidence="3">The sequence shown here is derived from an EMBL/GenBank/DDBJ whole genome shotgun (WGS) entry which is preliminary data.</text>
</comment>
<name>A0ABQ9IEC2_9NEOP</name>
<dbReference type="EMBL" id="JARBHB010000002">
    <property type="protein sequence ID" value="KAJ8894681.1"/>
    <property type="molecule type" value="Genomic_DNA"/>
</dbReference>
<reference evidence="3 4" key="1">
    <citation type="submission" date="2023-02" db="EMBL/GenBank/DDBJ databases">
        <title>LHISI_Scaffold_Assembly.</title>
        <authorList>
            <person name="Stuart O.P."/>
            <person name="Cleave R."/>
            <person name="Magrath M.J.L."/>
            <person name="Mikheyev A.S."/>
        </authorList>
    </citation>
    <scope>NUCLEOTIDE SEQUENCE [LARGE SCALE GENOMIC DNA]</scope>
    <source>
        <strain evidence="3">Daus_M_001</strain>
        <tissue evidence="3">Leg muscle</tissue>
    </source>
</reference>
<accession>A0ABQ9IEC2</accession>
<dbReference type="CDD" id="cd01099">
    <property type="entry name" value="PAN_AP_HGF"/>
    <property type="match status" value="1"/>
</dbReference>
<dbReference type="PANTHER" id="PTHR47327">
    <property type="entry name" value="FI18240P1-RELATED"/>
    <property type="match status" value="1"/>
</dbReference>
<dbReference type="InterPro" id="IPR052774">
    <property type="entry name" value="Celegans_DevNeuronal_Protein"/>
</dbReference>
<dbReference type="SUPFAM" id="SSF57414">
    <property type="entry name" value="Hairpin loop containing domain-like"/>
    <property type="match status" value="1"/>
</dbReference>
<gene>
    <name evidence="3" type="ORF">PR048_007346</name>
</gene>
<feature type="domain" description="ZP" evidence="2">
    <location>
        <begin position="149"/>
        <end position="425"/>
    </location>
</feature>
<dbReference type="PROSITE" id="PS50948">
    <property type="entry name" value="PAN"/>
    <property type="match status" value="1"/>
</dbReference>
<evidence type="ECO:0000259" key="2">
    <source>
        <dbReference type="PROSITE" id="PS51034"/>
    </source>
</evidence>
<organism evidence="3 4">
    <name type="scientific">Dryococelus australis</name>
    <dbReference type="NCBI Taxonomy" id="614101"/>
    <lineage>
        <taxon>Eukaryota</taxon>
        <taxon>Metazoa</taxon>
        <taxon>Ecdysozoa</taxon>
        <taxon>Arthropoda</taxon>
        <taxon>Hexapoda</taxon>
        <taxon>Insecta</taxon>
        <taxon>Pterygota</taxon>
        <taxon>Neoptera</taxon>
        <taxon>Polyneoptera</taxon>
        <taxon>Phasmatodea</taxon>
        <taxon>Verophasmatodea</taxon>
        <taxon>Anareolatae</taxon>
        <taxon>Phasmatidae</taxon>
        <taxon>Eurycanthinae</taxon>
        <taxon>Dryococelus</taxon>
    </lineage>
</organism>
<proteinExistence type="predicted"/>
<dbReference type="Proteomes" id="UP001159363">
    <property type="component" value="Chromosome 2"/>
</dbReference>
<dbReference type="InterPro" id="IPR003609">
    <property type="entry name" value="Pan_app"/>
</dbReference>
<dbReference type="PANTHER" id="PTHR47327:SF2">
    <property type="entry name" value="FI18240P1-RELATED"/>
    <property type="match status" value="1"/>
</dbReference>
<evidence type="ECO:0000313" key="3">
    <source>
        <dbReference type="EMBL" id="KAJ8894681.1"/>
    </source>
</evidence>
<dbReference type="SMART" id="SM00241">
    <property type="entry name" value="ZP"/>
    <property type="match status" value="1"/>
</dbReference>
<feature type="domain" description="Apple" evidence="1">
    <location>
        <begin position="62"/>
        <end position="143"/>
    </location>
</feature>
<dbReference type="Pfam" id="PF00024">
    <property type="entry name" value="PAN_1"/>
    <property type="match status" value="1"/>
</dbReference>
<protein>
    <recommendedName>
        <fullName evidence="5">Apple domain-containing protein</fullName>
    </recommendedName>
</protein>
<dbReference type="SMART" id="SM00473">
    <property type="entry name" value="PAN_AP"/>
    <property type="match status" value="1"/>
</dbReference>
<evidence type="ECO:0008006" key="5">
    <source>
        <dbReference type="Google" id="ProtNLM"/>
    </source>
</evidence>
<evidence type="ECO:0000313" key="4">
    <source>
        <dbReference type="Proteomes" id="UP001159363"/>
    </source>
</evidence>
<keyword evidence="4" id="KW-1185">Reference proteome</keyword>
<dbReference type="InterPro" id="IPR001507">
    <property type="entry name" value="ZP_dom"/>
</dbReference>
<dbReference type="PROSITE" id="PS51034">
    <property type="entry name" value="ZP_2"/>
    <property type="match status" value="1"/>
</dbReference>
<evidence type="ECO:0000259" key="1">
    <source>
        <dbReference type="PROSITE" id="PS50948"/>
    </source>
</evidence>
<sequence>MTPEKGGGWLVKSANYNNDTGECSLSDMDRATVAGSGSGGLVSSDMEDYLENQCVEQPNKLCEYKKLAGRILKTVDSVYQDVGSADECRELCLNSPFHCRSYDFGDTGEMVCRLSHHSRATVTDIQDPYLDVPEASTYELSSCYNVSIECGSSGMVARIKTTRLFDGKIYAKGSPNSCVEDVRGRLEFQLSMPYNSVDCQSRVGRLVADRAWLKCACVTVQVRQQGLGRYVNDIVIQNHDVIVTSSDLGLAVTCQYDLTNKSIANEMDLGVQGEARPALSEEVIVESPNVAMRITDRRGDDISSATVGDPLALKFEVLDKESPFEIFVRDLVALDGMDSHEIALIDSDGCPTNADILGPIYQAEKGVSTRGWPHYRAQYLIWIIAYYAGRQAGYVAWRHAALEYYGSTHEHASDAGLCLSVFAMASGD</sequence>
<dbReference type="Gene3D" id="3.50.4.10">
    <property type="entry name" value="Hepatocyte Growth Factor"/>
    <property type="match status" value="1"/>
</dbReference>